<sequence>MRTLRAQVTAILVVAVLVVIALANSASFFLSRPPELPFGGIGAIARHVAETADLAAAVPAGTPAPGLSTAPRPARSPRSPPAASRRPSPRTAGAFGCAWCIPRAAARW</sequence>
<name>A0A974SL20_9HYPH</name>
<organism evidence="2 3">
    <name type="scientific">Xanthobacter dioxanivorans</name>
    <dbReference type="NCBI Taxonomy" id="2528964"/>
    <lineage>
        <taxon>Bacteria</taxon>
        <taxon>Pseudomonadati</taxon>
        <taxon>Pseudomonadota</taxon>
        <taxon>Alphaproteobacteria</taxon>
        <taxon>Hyphomicrobiales</taxon>
        <taxon>Xanthobacteraceae</taxon>
        <taxon>Xanthobacter</taxon>
    </lineage>
</organism>
<evidence type="ECO:0000256" key="1">
    <source>
        <dbReference type="SAM" id="MobiDB-lite"/>
    </source>
</evidence>
<proteinExistence type="predicted"/>
<feature type="compositionally biased region" description="Low complexity" evidence="1">
    <location>
        <begin position="59"/>
        <end position="92"/>
    </location>
</feature>
<evidence type="ECO:0000313" key="3">
    <source>
        <dbReference type="Proteomes" id="UP000596427"/>
    </source>
</evidence>
<evidence type="ECO:0000313" key="2">
    <source>
        <dbReference type="EMBL" id="QRG08093.1"/>
    </source>
</evidence>
<protein>
    <submittedName>
        <fullName evidence="2">Uncharacterized protein</fullName>
    </submittedName>
</protein>
<dbReference type="Proteomes" id="UP000596427">
    <property type="component" value="Chromosome"/>
</dbReference>
<gene>
    <name evidence="2" type="ORF">EZH22_07080</name>
</gene>
<keyword evidence="3" id="KW-1185">Reference proteome</keyword>
<reference evidence="2 3" key="1">
    <citation type="submission" date="2020-10" db="EMBL/GenBank/DDBJ databases">
        <title>Degradation of 1,4-Dioxane by Xanthobacter sp. YN2, via a Novel Group-2 Soluble Di-Iron Monooxygenase.</title>
        <authorList>
            <person name="Ma F."/>
            <person name="Wang Y."/>
            <person name="Yang J."/>
            <person name="Guo H."/>
            <person name="Su D."/>
            <person name="Yu L."/>
        </authorList>
    </citation>
    <scope>NUCLEOTIDE SEQUENCE [LARGE SCALE GENOMIC DNA]</scope>
    <source>
        <strain evidence="2 3">YN2</strain>
    </source>
</reference>
<feature type="region of interest" description="Disordered" evidence="1">
    <location>
        <begin position="59"/>
        <end position="94"/>
    </location>
</feature>
<dbReference type="RefSeq" id="WP_203195003.1">
    <property type="nucleotide sequence ID" value="NZ_CP063362.1"/>
</dbReference>
<dbReference type="EMBL" id="CP063362">
    <property type="protein sequence ID" value="QRG08093.1"/>
    <property type="molecule type" value="Genomic_DNA"/>
</dbReference>
<dbReference type="AlphaFoldDB" id="A0A974SL20"/>
<accession>A0A974SL20</accession>
<dbReference type="KEGG" id="xdi:EZH22_07080"/>